<protein>
    <submittedName>
        <fullName evidence="2">Catechol-2,3-dioxygenase</fullName>
    </submittedName>
</protein>
<dbReference type="AlphaFoldDB" id="A0A7W5Y5A5"/>
<keyword evidence="2" id="KW-0223">Dioxygenase</keyword>
<keyword evidence="2" id="KW-0560">Oxidoreductase</keyword>
<dbReference type="SUPFAM" id="SSF54593">
    <property type="entry name" value="Glyoxalase/Bleomycin resistance protein/Dihydroxybiphenyl dioxygenase"/>
    <property type="match status" value="1"/>
</dbReference>
<dbReference type="EMBL" id="JACIBV010000001">
    <property type="protein sequence ID" value="MBB3725091.1"/>
    <property type="molecule type" value="Genomic_DNA"/>
</dbReference>
<dbReference type="GO" id="GO:0051213">
    <property type="term" value="F:dioxygenase activity"/>
    <property type="evidence" value="ECO:0007669"/>
    <property type="project" value="UniProtKB-KW"/>
</dbReference>
<dbReference type="RefSeq" id="WP_183643956.1">
    <property type="nucleotide sequence ID" value="NZ_JACIBV010000001.1"/>
</dbReference>
<dbReference type="Pfam" id="PF18029">
    <property type="entry name" value="Glyoxalase_6"/>
    <property type="match status" value="1"/>
</dbReference>
<evidence type="ECO:0000313" key="3">
    <source>
        <dbReference type="Proteomes" id="UP000579945"/>
    </source>
</evidence>
<accession>A0A7W5Y5A5</accession>
<name>A0A7W5Y5A5_9ACTN</name>
<dbReference type="InterPro" id="IPR029068">
    <property type="entry name" value="Glyas_Bleomycin-R_OHBP_Dase"/>
</dbReference>
<dbReference type="InterPro" id="IPR037523">
    <property type="entry name" value="VOC_core"/>
</dbReference>
<dbReference type="PANTHER" id="PTHR35908:SF1">
    <property type="entry name" value="CONSERVED PROTEIN"/>
    <property type="match status" value="1"/>
</dbReference>
<dbReference type="InterPro" id="IPR041581">
    <property type="entry name" value="Glyoxalase_6"/>
</dbReference>
<evidence type="ECO:0000313" key="2">
    <source>
        <dbReference type="EMBL" id="MBB3725091.1"/>
    </source>
</evidence>
<dbReference type="Gene3D" id="3.10.180.10">
    <property type="entry name" value="2,3-Dihydroxybiphenyl 1,2-Dioxygenase, domain 1"/>
    <property type="match status" value="1"/>
</dbReference>
<evidence type="ECO:0000259" key="1">
    <source>
        <dbReference type="PROSITE" id="PS51819"/>
    </source>
</evidence>
<feature type="domain" description="VOC" evidence="1">
    <location>
        <begin position="10"/>
        <end position="121"/>
    </location>
</feature>
<organism evidence="2 3">
    <name type="scientific">Nonomuraea dietziae</name>
    <dbReference type="NCBI Taxonomy" id="65515"/>
    <lineage>
        <taxon>Bacteria</taxon>
        <taxon>Bacillati</taxon>
        <taxon>Actinomycetota</taxon>
        <taxon>Actinomycetes</taxon>
        <taxon>Streptosporangiales</taxon>
        <taxon>Streptosporangiaceae</taxon>
        <taxon>Nonomuraea</taxon>
    </lineage>
</organism>
<gene>
    <name evidence="2" type="ORF">FHR33_000951</name>
</gene>
<dbReference type="Proteomes" id="UP000579945">
    <property type="component" value="Unassembled WGS sequence"/>
</dbReference>
<dbReference type="CDD" id="cd06587">
    <property type="entry name" value="VOC"/>
    <property type="match status" value="1"/>
</dbReference>
<keyword evidence="3" id="KW-1185">Reference proteome</keyword>
<sequence length="121" mass="12910">MTTHTPAIAEISAHVIDCARPASLAEFYRSVLGGRITHSDDDSAYLDAGQAQLSFMRVEGHQAPAWPGGTKQAHLDLKVTDLETATKELLDLGATKPDFQPGAGEWIVLADPEGHVFCIAA</sequence>
<comment type="caution">
    <text evidence="2">The sequence shown here is derived from an EMBL/GenBank/DDBJ whole genome shotgun (WGS) entry which is preliminary data.</text>
</comment>
<proteinExistence type="predicted"/>
<dbReference type="PANTHER" id="PTHR35908">
    <property type="entry name" value="HYPOTHETICAL FUSION PROTEIN"/>
    <property type="match status" value="1"/>
</dbReference>
<dbReference type="PROSITE" id="PS51819">
    <property type="entry name" value="VOC"/>
    <property type="match status" value="1"/>
</dbReference>
<reference evidence="2 3" key="1">
    <citation type="submission" date="2020-08" db="EMBL/GenBank/DDBJ databases">
        <title>Sequencing the genomes of 1000 actinobacteria strains.</title>
        <authorList>
            <person name="Klenk H.-P."/>
        </authorList>
    </citation>
    <scope>NUCLEOTIDE SEQUENCE [LARGE SCALE GENOMIC DNA]</scope>
    <source>
        <strain evidence="2 3">DSM 44320</strain>
    </source>
</reference>
<dbReference type="GeneID" id="95387545"/>